<dbReference type="EMBL" id="CACTIH010003687">
    <property type="protein sequence ID" value="CAA2982124.1"/>
    <property type="molecule type" value="Genomic_DNA"/>
</dbReference>
<dbReference type="GO" id="GO:0051382">
    <property type="term" value="P:kinetochore assembly"/>
    <property type="evidence" value="ECO:0007669"/>
    <property type="project" value="InterPro"/>
</dbReference>
<dbReference type="GO" id="GO:0019237">
    <property type="term" value="F:centromeric DNA binding"/>
    <property type="evidence" value="ECO:0007669"/>
    <property type="project" value="InterPro"/>
</dbReference>
<dbReference type="GO" id="GO:0005634">
    <property type="term" value="C:nucleus"/>
    <property type="evidence" value="ECO:0007669"/>
    <property type="project" value="UniProtKB-SubCell"/>
</dbReference>
<dbReference type="InterPro" id="IPR028386">
    <property type="entry name" value="CENP-C/Mif2/cnp3"/>
</dbReference>
<sequence length="680" mass="76298">MASNSVISDSMDPLQGLIGPSLFPRTIRASTNCPIPSDSKDLNSIHHFMKSLDLRSPVKLMNEAKRIVDGGVELLDTNLTRFAEIADPTDEVIIKGKDKPQERRQGLGIVRKRARFSLKPSASQPSVNLESSLNIDRLQDPDEFFDAYEKLEYAKKEIQRQQGGIMNNLNEYKTSTNTRHRRPGILGKSYSYKHRYSSVPCENDEMLMSSLETVQTDVLDTPNHDLQQEVELVESVSKTGNKANGVLDELLSCNEEDLDGDGALNILQEMFQIKPLDLDGLCIPKHYDVKKTDFLALKESLSKPRKTSQVTNSLLRSVSREPLTERGQVAQNQTSSVASPTPPRSPFASLSLLKKRILQSNPLRDPFTPLNVDLSPTQNDYPVQPIDKLRDQVDARKEPSTCSKKKARVEVEITEPAVKINIQKANTGSSDCLPDQFVDEIAIGQSAEPTINMDMQKLKTLSLDCLDQFVDDNACRESAKSSIAGPTINFDTLKMKTGSSVCPPDQFVYENASRESAKADICLVREPHYNIEEETIGESLNGGQNLFDQSNCCALEDDAVKAPSRSQQFDKKQEPEINQDKLQKAKREAVEKRLRKSHPLRKSLAESGTLFENGVRRSKRIRMRPLEYWKGERFLYGRLDESLKLIGVKYLSPGKGDGMLKVKPYVSPQYKELLELASQH</sequence>
<organism evidence="5 6">
    <name type="scientific">Olea europaea subsp. europaea</name>
    <dbReference type="NCBI Taxonomy" id="158383"/>
    <lineage>
        <taxon>Eukaryota</taxon>
        <taxon>Viridiplantae</taxon>
        <taxon>Streptophyta</taxon>
        <taxon>Embryophyta</taxon>
        <taxon>Tracheophyta</taxon>
        <taxon>Spermatophyta</taxon>
        <taxon>Magnoliopsida</taxon>
        <taxon>eudicotyledons</taxon>
        <taxon>Gunneridae</taxon>
        <taxon>Pentapetalae</taxon>
        <taxon>asterids</taxon>
        <taxon>lamiids</taxon>
        <taxon>Lamiales</taxon>
        <taxon>Oleaceae</taxon>
        <taxon>Oleeae</taxon>
        <taxon>Olea</taxon>
    </lineage>
</organism>
<feature type="region of interest" description="Disordered" evidence="4">
    <location>
        <begin position="306"/>
        <end position="345"/>
    </location>
</feature>
<proteinExistence type="inferred from homology"/>
<comment type="subcellular location">
    <subcellularLocation>
        <location evidence="1">Nucleus</location>
    </subcellularLocation>
</comment>
<feature type="compositionally biased region" description="Polar residues" evidence="4">
    <location>
        <begin position="307"/>
        <end position="316"/>
    </location>
</feature>
<evidence type="ECO:0000256" key="3">
    <source>
        <dbReference type="ARBA" id="ARBA00023242"/>
    </source>
</evidence>
<evidence type="ECO:0000313" key="6">
    <source>
        <dbReference type="Proteomes" id="UP000594638"/>
    </source>
</evidence>
<dbReference type="Proteomes" id="UP000594638">
    <property type="component" value="Unassembled WGS sequence"/>
</dbReference>
<comment type="similarity">
    <text evidence="2">Belongs to the CENP-C/MIF2 family.</text>
</comment>
<evidence type="ECO:0000256" key="1">
    <source>
        <dbReference type="ARBA" id="ARBA00004123"/>
    </source>
</evidence>
<feature type="compositionally biased region" description="Polar residues" evidence="4">
    <location>
        <begin position="329"/>
        <end position="339"/>
    </location>
</feature>
<reference evidence="5 6" key="1">
    <citation type="submission" date="2019-12" db="EMBL/GenBank/DDBJ databases">
        <authorList>
            <person name="Alioto T."/>
            <person name="Alioto T."/>
            <person name="Gomez Garrido J."/>
        </authorList>
    </citation>
    <scope>NUCLEOTIDE SEQUENCE [LARGE SCALE GENOMIC DNA]</scope>
</reference>
<keyword evidence="3" id="KW-0539">Nucleus</keyword>
<keyword evidence="6" id="KW-1185">Reference proteome</keyword>
<comment type="caution">
    <text evidence="5">The sequence shown here is derived from an EMBL/GenBank/DDBJ whole genome shotgun (WGS) entry which is preliminary data.</text>
</comment>
<dbReference type="Gramene" id="OE9A058411T1">
    <property type="protein sequence ID" value="OE9A058411C1"/>
    <property type="gene ID" value="OE9A058411"/>
</dbReference>
<accession>A0A8S0RRH4</accession>
<name>A0A8S0RRH4_OLEEU</name>
<feature type="compositionally biased region" description="Basic and acidic residues" evidence="4">
    <location>
        <begin position="568"/>
        <end position="583"/>
    </location>
</feature>
<dbReference type="PANTHER" id="PTHR16684:SF11">
    <property type="entry name" value="CENTROMERE PROTEIN C"/>
    <property type="match status" value="1"/>
</dbReference>
<evidence type="ECO:0000313" key="5">
    <source>
        <dbReference type="EMBL" id="CAA2982124.1"/>
    </source>
</evidence>
<dbReference type="PANTHER" id="PTHR16684">
    <property type="entry name" value="CENTROMERE PROTEIN C"/>
    <property type="match status" value="1"/>
</dbReference>
<dbReference type="GO" id="GO:0000776">
    <property type="term" value="C:kinetochore"/>
    <property type="evidence" value="ECO:0007669"/>
    <property type="project" value="InterPro"/>
</dbReference>
<gene>
    <name evidence="5" type="ORF">OLEA9_A058411</name>
</gene>
<dbReference type="GO" id="GO:0051315">
    <property type="term" value="P:attachment of mitotic spindle microtubules to kinetochore"/>
    <property type="evidence" value="ECO:0007669"/>
    <property type="project" value="TreeGrafter"/>
</dbReference>
<feature type="region of interest" description="Disordered" evidence="4">
    <location>
        <begin position="563"/>
        <end position="583"/>
    </location>
</feature>
<dbReference type="AlphaFoldDB" id="A0A8S0RRH4"/>
<dbReference type="OrthoDB" id="1939643at2759"/>
<evidence type="ECO:0008006" key="7">
    <source>
        <dbReference type="Google" id="ProtNLM"/>
    </source>
</evidence>
<dbReference type="GO" id="GO:0051455">
    <property type="term" value="P:spindle attachment to meiosis I kinetochore"/>
    <property type="evidence" value="ECO:0007669"/>
    <property type="project" value="TreeGrafter"/>
</dbReference>
<protein>
    <recommendedName>
        <fullName evidence="7">Centromere protein C</fullName>
    </recommendedName>
</protein>
<evidence type="ECO:0000256" key="2">
    <source>
        <dbReference type="ARBA" id="ARBA00010291"/>
    </source>
</evidence>
<evidence type="ECO:0000256" key="4">
    <source>
        <dbReference type="SAM" id="MobiDB-lite"/>
    </source>
</evidence>